<dbReference type="Pfam" id="PF01380">
    <property type="entry name" value="SIS"/>
    <property type="match status" value="1"/>
</dbReference>
<dbReference type="Gene3D" id="3.40.50.10490">
    <property type="entry name" value="Glucose-6-phosphate isomerase like protein, domain 1"/>
    <property type="match status" value="1"/>
</dbReference>
<dbReference type="PROSITE" id="PS51464">
    <property type="entry name" value="SIS"/>
    <property type="match status" value="1"/>
</dbReference>
<evidence type="ECO:0000313" key="6">
    <source>
        <dbReference type="EMBL" id="HIV28088.1"/>
    </source>
</evidence>
<feature type="domain" description="SIS" evidence="5">
    <location>
        <begin position="126"/>
        <end position="263"/>
    </location>
</feature>
<evidence type="ECO:0000256" key="3">
    <source>
        <dbReference type="ARBA" id="ARBA00023163"/>
    </source>
</evidence>
<name>A0A9D1P9E9_9FIRM</name>
<dbReference type="InterPro" id="IPR000281">
    <property type="entry name" value="HTH_RpiR"/>
</dbReference>
<keyword evidence="3" id="KW-0804">Transcription</keyword>
<accession>A0A9D1P9E9</accession>
<dbReference type="EMBL" id="DVOT01000158">
    <property type="protein sequence ID" value="HIV28088.1"/>
    <property type="molecule type" value="Genomic_DNA"/>
</dbReference>
<evidence type="ECO:0000259" key="4">
    <source>
        <dbReference type="PROSITE" id="PS51071"/>
    </source>
</evidence>
<dbReference type="GO" id="GO:0003700">
    <property type="term" value="F:DNA-binding transcription factor activity"/>
    <property type="evidence" value="ECO:0007669"/>
    <property type="project" value="InterPro"/>
</dbReference>
<dbReference type="GO" id="GO:0097367">
    <property type="term" value="F:carbohydrate derivative binding"/>
    <property type="evidence" value="ECO:0007669"/>
    <property type="project" value="InterPro"/>
</dbReference>
<dbReference type="CDD" id="cd05013">
    <property type="entry name" value="SIS_RpiR"/>
    <property type="match status" value="1"/>
</dbReference>
<proteinExistence type="predicted"/>
<dbReference type="InterPro" id="IPR009057">
    <property type="entry name" value="Homeodomain-like_sf"/>
</dbReference>
<reference evidence="6" key="1">
    <citation type="submission" date="2020-10" db="EMBL/GenBank/DDBJ databases">
        <authorList>
            <person name="Gilroy R."/>
        </authorList>
    </citation>
    <scope>NUCLEOTIDE SEQUENCE</scope>
    <source>
        <strain evidence="6">CHK183-6373</strain>
    </source>
</reference>
<dbReference type="InterPro" id="IPR001347">
    <property type="entry name" value="SIS_dom"/>
</dbReference>
<dbReference type="SUPFAM" id="SSF53697">
    <property type="entry name" value="SIS domain"/>
    <property type="match status" value="1"/>
</dbReference>
<dbReference type="PANTHER" id="PTHR30514:SF18">
    <property type="entry name" value="RPIR-FAMILY TRANSCRIPTIONAL REGULATOR"/>
    <property type="match status" value="1"/>
</dbReference>
<dbReference type="PANTHER" id="PTHR30514">
    <property type="entry name" value="GLUCOKINASE"/>
    <property type="match status" value="1"/>
</dbReference>
<evidence type="ECO:0000256" key="1">
    <source>
        <dbReference type="ARBA" id="ARBA00023015"/>
    </source>
</evidence>
<protein>
    <submittedName>
        <fullName evidence="6">MurR/RpiR family transcriptional regulator</fullName>
    </submittedName>
</protein>
<keyword evidence="2" id="KW-0238">DNA-binding</keyword>
<dbReference type="Pfam" id="PF01418">
    <property type="entry name" value="HTH_6"/>
    <property type="match status" value="1"/>
</dbReference>
<dbReference type="InterPro" id="IPR047640">
    <property type="entry name" value="RpiR-like"/>
</dbReference>
<gene>
    <name evidence="6" type="ORF">IAA64_08965</name>
</gene>
<comment type="caution">
    <text evidence="6">The sequence shown here is derived from an EMBL/GenBank/DDBJ whole genome shotgun (WGS) entry which is preliminary data.</text>
</comment>
<feature type="domain" description="HTH rpiR-type" evidence="4">
    <location>
        <begin position="5"/>
        <end position="81"/>
    </location>
</feature>
<dbReference type="InterPro" id="IPR036388">
    <property type="entry name" value="WH-like_DNA-bd_sf"/>
</dbReference>
<dbReference type="InterPro" id="IPR035472">
    <property type="entry name" value="RpiR-like_SIS"/>
</dbReference>
<organism evidence="6 7">
    <name type="scientific">Candidatus Ornithocaccomicrobium faecavium</name>
    <dbReference type="NCBI Taxonomy" id="2840890"/>
    <lineage>
        <taxon>Bacteria</taxon>
        <taxon>Bacillati</taxon>
        <taxon>Bacillota</taxon>
        <taxon>Clostridia</taxon>
        <taxon>Candidatus Ornithocaccomicrobium</taxon>
    </lineage>
</organism>
<dbReference type="GO" id="GO:0003677">
    <property type="term" value="F:DNA binding"/>
    <property type="evidence" value="ECO:0007669"/>
    <property type="project" value="UniProtKB-KW"/>
</dbReference>
<dbReference type="Proteomes" id="UP000886884">
    <property type="component" value="Unassembled WGS sequence"/>
</dbReference>
<dbReference type="GO" id="GO:1901135">
    <property type="term" value="P:carbohydrate derivative metabolic process"/>
    <property type="evidence" value="ECO:0007669"/>
    <property type="project" value="InterPro"/>
</dbReference>
<dbReference type="AlphaFoldDB" id="A0A9D1P9E9"/>
<evidence type="ECO:0000256" key="2">
    <source>
        <dbReference type="ARBA" id="ARBA00023125"/>
    </source>
</evidence>
<dbReference type="Gene3D" id="1.10.10.10">
    <property type="entry name" value="Winged helix-like DNA-binding domain superfamily/Winged helix DNA-binding domain"/>
    <property type="match status" value="1"/>
</dbReference>
<dbReference type="InterPro" id="IPR046348">
    <property type="entry name" value="SIS_dom_sf"/>
</dbReference>
<dbReference type="PROSITE" id="PS51071">
    <property type="entry name" value="HTH_RPIR"/>
    <property type="match status" value="1"/>
</dbReference>
<sequence>MENTQELIARLNQSGKKLSKSHRRIAECIVQHYDKAAFMTASKLGQYVGVSESTVVRFAAALGYEGYPQLQKALQELIRHRLTASQRFEMTSDMDHSQVLAKVLKADMQNIRATMDEIDIHVFEAAIDKILQARHIYVLGLRASAPLAQFLSHYLKYIFPNVTLVTSGISDVFEQIMRINDEDLLIGISFPRYTSRTLEAMELAKNRGASLLAITDGPLSPLHSVADLCLMAKSDMASFVDSLCAPLSLINALIVALGQRRRQQVAQYFDQLEGIWSEYKVYLGKGSEA</sequence>
<evidence type="ECO:0000259" key="5">
    <source>
        <dbReference type="PROSITE" id="PS51464"/>
    </source>
</evidence>
<keyword evidence="1" id="KW-0805">Transcription regulation</keyword>
<dbReference type="SUPFAM" id="SSF46689">
    <property type="entry name" value="Homeodomain-like"/>
    <property type="match status" value="1"/>
</dbReference>
<reference evidence="6" key="2">
    <citation type="journal article" date="2021" name="PeerJ">
        <title>Extensive microbial diversity within the chicken gut microbiome revealed by metagenomics and culture.</title>
        <authorList>
            <person name="Gilroy R."/>
            <person name="Ravi A."/>
            <person name="Getino M."/>
            <person name="Pursley I."/>
            <person name="Horton D.L."/>
            <person name="Alikhan N.F."/>
            <person name="Baker D."/>
            <person name="Gharbi K."/>
            <person name="Hall N."/>
            <person name="Watson M."/>
            <person name="Adriaenssens E.M."/>
            <person name="Foster-Nyarko E."/>
            <person name="Jarju S."/>
            <person name="Secka A."/>
            <person name="Antonio M."/>
            <person name="Oren A."/>
            <person name="Chaudhuri R.R."/>
            <person name="La Ragione R."/>
            <person name="Hildebrand F."/>
            <person name="Pallen M.J."/>
        </authorList>
    </citation>
    <scope>NUCLEOTIDE SEQUENCE</scope>
    <source>
        <strain evidence="6">CHK183-6373</strain>
    </source>
</reference>
<evidence type="ECO:0000313" key="7">
    <source>
        <dbReference type="Proteomes" id="UP000886884"/>
    </source>
</evidence>